<organism evidence="1 2">
    <name type="scientific">Planomonospora venezuelensis</name>
    <dbReference type="NCBI Taxonomy" id="1999"/>
    <lineage>
        <taxon>Bacteria</taxon>
        <taxon>Bacillati</taxon>
        <taxon>Actinomycetota</taxon>
        <taxon>Actinomycetes</taxon>
        <taxon>Streptosporangiales</taxon>
        <taxon>Streptosporangiaceae</taxon>
        <taxon>Planomonospora</taxon>
    </lineage>
</organism>
<reference evidence="1 2" key="1">
    <citation type="submission" date="2020-08" db="EMBL/GenBank/DDBJ databases">
        <title>Genomic Encyclopedia of Type Strains, Phase III (KMG-III): the genomes of soil and plant-associated and newly described type strains.</title>
        <authorList>
            <person name="Whitman W."/>
        </authorList>
    </citation>
    <scope>NUCLEOTIDE SEQUENCE [LARGE SCALE GENOMIC DNA]</scope>
    <source>
        <strain evidence="1 2">CECT 3303</strain>
    </source>
</reference>
<accession>A0A841DLR2</accession>
<keyword evidence="2" id="KW-1185">Reference proteome</keyword>
<comment type="caution">
    <text evidence="1">The sequence shown here is derived from an EMBL/GenBank/DDBJ whole genome shotgun (WGS) entry which is preliminary data.</text>
</comment>
<proteinExistence type="predicted"/>
<name>A0A841DLR2_PLAVE</name>
<evidence type="ECO:0000313" key="1">
    <source>
        <dbReference type="EMBL" id="MBB5968046.1"/>
    </source>
</evidence>
<dbReference type="AlphaFoldDB" id="A0A841DLR2"/>
<gene>
    <name evidence="1" type="ORF">FHS22_007364</name>
</gene>
<sequence>MKGYPPDLYRGWRWKVRQDGLLRRFAQHIGRNARPGDMAGRIAALGGECGDVPQDSGPALLAGLPADVESALARSYLRGRLPGASAARAVPFGDVPEEVWDGVLEQQLTELRAAAVCAGVPEATPHDVLDLVVAGRVGEIWDHQDRSCLYPGPEVCALVPVLHHELRARGYRRGHPLRRHVLTRGAGGQAEVVGVVALAERVAAGERLPAGDRPG</sequence>
<protein>
    <submittedName>
        <fullName evidence="1">Uncharacterized protein</fullName>
    </submittedName>
</protein>
<dbReference type="EMBL" id="JACHJJ010000047">
    <property type="protein sequence ID" value="MBB5968046.1"/>
    <property type="molecule type" value="Genomic_DNA"/>
</dbReference>
<evidence type="ECO:0000313" key="2">
    <source>
        <dbReference type="Proteomes" id="UP000562352"/>
    </source>
</evidence>
<dbReference type="RefSeq" id="WP_184948731.1">
    <property type="nucleotide sequence ID" value="NZ_BAAAWZ010000004.1"/>
</dbReference>
<dbReference type="Proteomes" id="UP000562352">
    <property type="component" value="Unassembled WGS sequence"/>
</dbReference>